<name>A0A6P1NE79_9PROT</name>
<evidence type="ECO:0000313" key="2">
    <source>
        <dbReference type="EMBL" id="QHI95819.1"/>
    </source>
</evidence>
<evidence type="ECO:0000313" key="3">
    <source>
        <dbReference type="Proteomes" id="UP000463975"/>
    </source>
</evidence>
<dbReference type="GO" id="GO:0005524">
    <property type="term" value="F:ATP binding"/>
    <property type="evidence" value="ECO:0007669"/>
    <property type="project" value="UniProtKB-KW"/>
</dbReference>
<gene>
    <name evidence="2" type="ORF">GT348_05775</name>
</gene>
<reference evidence="2 3" key="1">
    <citation type="submission" date="2020-01" db="EMBL/GenBank/DDBJ databases">
        <title>Genome sequencing of strain KACC 21507.</title>
        <authorList>
            <person name="Heo J."/>
            <person name="Kim S.-J."/>
            <person name="Kim J.-S."/>
            <person name="Hong S.-B."/>
            <person name="Kwon S.-W."/>
        </authorList>
    </citation>
    <scope>NUCLEOTIDE SEQUENCE [LARGE SCALE GENOMIC DNA]</scope>
    <source>
        <strain evidence="2 3">KACC 21507</strain>
    </source>
</reference>
<dbReference type="Gene3D" id="3.40.50.300">
    <property type="entry name" value="P-loop containing nucleotide triphosphate hydrolases"/>
    <property type="match status" value="1"/>
</dbReference>
<evidence type="ECO:0000259" key="1">
    <source>
        <dbReference type="PROSITE" id="PS50893"/>
    </source>
</evidence>
<dbReference type="PROSITE" id="PS50893">
    <property type="entry name" value="ABC_TRANSPORTER_2"/>
    <property type="match status" value="1"/>
</dbReference>
<organism evidence="2 3">
    <name type="scientific">Aristophania vespae</name>
    <dbReference type="NCBI Taxonomy" id="2697033"/>
    <lineage>
        <taxon>Bacteria</taxon>
        <taxon>Pseudomonadati</taxon>
        <taxon>Pseudomonadota</taxon>
        <taxon>Alphaproteobacteria</taxon>
        <taxon>Acetobacterales</taxon>
        <taxon>Acetobacteraceae</taxon>
        <taxon>Aristophania</taxon>
    </lineage>
</organism>
<dbReference type="KEGG" id="bomb:GT348_05775"/>
<dbReference type="GO" id="GO:0005886">
    <property type="term" value="C:plasma membrane"/>
    <property type="evidence" value="ECO:0007669"/>
    <property type="project" value="TreeGrafter"/>
</dbReference>
<dbReference type="Proteomes" id="UP000463975">
    <property type="component" value="Chromosome"/>
</dbReference>
<dbReference type="PANTHER" id="PTHR24220:SF470">
    <property type="entry name" value="CELL DIVISION ATP-BINDING PROTEIN FTSE"/>
    <property type="match status" value="1"/>
</dbReference>
<dbReference type="GO" id="GO:0016887">
    <property type="term" value="F:ATP hydrolysis activity"/>
    <property type="evidence" value="ECO:0007669"/>
    <property type="project" value="InterPro"/>
</dbReference>
<keyword evidence="3" id="KW-1185">Reference proteome</keyword>
<dbReference type="SUPFAM" id="SSF52540">
    <property type="entry name" value="P-loop containing nucleoside triphosphate hydrolases"/>
    <property type="match status" value="1"/>
</dbReference>
<dbReference type="EMBL" id="CP047652">
    <property type="protein sequence ID" value="QHI95819.1"/>
    <property type="molecule type" value="Genomic_DNA"/>
</dbReference>
<keyword evidence="2" id="KW-0547">Nucleotide-binding</keyword>
<dbReference type="AlphaFoldDB" id="A0A6P1NE79"/>
<keyword evidence="2" id="KW-0067">ATP-binding</keyword>
<dbReference type="RefSeq" id="WP_160618894.1">
    <property type="nucleotide sequence ID" value="NZ_CP047652.1"/>
</dbReference>
<dbReference type="PANTHER" id="PTHR24220">
    <property type="entry name" value="IMPORT ATP-BINDING PROTEIN"/>
    <property type="match status" value="1"/>
</dbReference>
<dbReference type="InterPro" id="IPR003439">
    <property type="entry name" value="ABC_transporter-like_ATP-bd"/>
</dbReference>
<protein>
    <submittedName>
        <fullName evidence="2">ATP-binding cassette domain-containing protein</fullName>
    </submittedName>
</protein>
<sequence length="240" mass="27240">MIELHNLTLPISRDYHPQNQQTLSLRLEIGSHYWLLGPPESGKTSLLEILALQRSFSKGTFNLFGNDISKKMPSKTLSFLRSRISYIADNPEFIEEWTIFDNIALPLRLNQYDRKTIIHDTTTILRWLSLDKDAQSYPKTLSHTALLKASIARALINRPALLLIDKLALTINQYVQDKLITILKEIIATGKTTVVIATETSDLVHLLPGPIIHLPAQFPDTGSPFKSLRTPVSSKRSRWF</sequence>
<feature type="domain" description="ABC transporter" evidence="1">
    <location>
        <begin position="2"/>
        <end position="240"/>
    </location>
</feature>
<accession>A0A6P1NE79</accession>
<dbReference type="Pfam" id="PF00005">
    <property type="entry name" value="ABC_tran"/>
    <property type="match status" value="1"/>
</dbReference>
<dbReference type="GO" id="GO:0022857">
    <property type="term" value="F:transmembrane transporter activity"/>
    <property type="evidence" value="ECO:0007669"/>
    <property type="project" value="TreeGrafter"/>
</dbReference>
<proteinExistence type="predicted"/>
<dbReference type="InterPro" id="IPR015854">
    <property type="entry name" value="ABC_transpr_LolD-like"/>
</dbReference>
<dbReference type="InterPro" id="IPR027417">
    <property type="entry name" value="P-loop_NTPase"/>
</dbReference>